<protein>
    <submittedName>
        <fullName evidence="8">Sulfate exporter family transporter</fullName>
    </submittedName>
</protein>
<comment type="caution">
    <text evidence="8">The sequence shown here is derived from an EMBL/GenBank/DDBJ whole genome shotgun (WGS) entry which is preliminary data.</text>
</comment>
<reference evidence="8 9" key="1">
    <citation type="submission" date="2024-06" db="EMBL/GenBank/DDBJ databases">
        <title>The Natural Products Discovery Center: Release of the First 8490 Sequenced Strains for Exploring Actinobacteria Biosynthetic Diversity.</title>
        <authorList>
            <person name="Kalkreuter E."/>
            <person name="Kautsar S.A."/>
            <person name="Yang D."/>
            <person name="Bader C.D."/>
            <person name="Teijaro C.N."/>
            <person name="Fluegel L."/>
            <person name="Davis C.M."/>
            <person name="Simpson J.R."/>
            <person name="Lauterbach L."/>
            <person name="Steele A.D."/>
            <person name="Gui C."/>
            <person name="Meng S."/>
            <person name="Li G."/>
            <person name="Viehrig K."/>
            <person name="Ye F."/>
            <person name="Su P."/>
            <person name="Kiefer A.F."/>
            <person name="Nichols A."/>
            <person name="Cepeda A.J."/>
            <person name="Yan W."/>
            <person name="Fan B."/>
            <person name="Jiang Y."/>
            <person name="Adhikari A."/>
            <person name="Zheng C.-J."/>
            <person name="Schuster L."/>
            <person name="Cowan T.M."/>
            <person name="Smanski M.J."/>
            <person name="Chevrette M.G."/>
            <person name="De Carvalho L.P.S."/>
            <person name="Shen B."/>
        </authorList>
    </citation>
    <scope>NUCLEOTIDE SEQUENCE [LARGE SCALE GENOMIC DNA]</scope>
    <source>
        <strain evidence="8 9">NPDC050100</strain>
    </source>
</reference>
<comment type="subcellular location">
    <subcellularLocation>
        <location evidence="1">Cell membrane</location>
        <topology evidence="1">Multi-pass membrane protein</topology>
    </subcellularLocation>
</comment>
<accession>A0ABV3GCC4</accession>
<dbReference type="Pfam" id="PF03601">
    <property type="entry name" value="Cons_hypoth698"/>
    <property type="match status" value="1"/>
</dbReference>
<organism evidence="8 9">
    <name type="scientific">Microtetraspora glauca</name>
    <dbReference type="NCBI Taxonomy" id="1996"/>
    <lineage>
        <taxon>Bacteria</taxon>
        <taxon>Bacillati</taxon>
        <taxon>Actinomycetota</taxon>
        <taxon>Actinomycetes</taxon>
        <taxon>Streptosporangiales</taxon>
        <taxon>Streptosporangiaceae</taxon>
        <taxon>Microtetraspora</taxon>
    </lineage>
</organism>
<evidence type="ECO:0000256" key="1">
    <source>
        <dbReference type="ARBA" id="ARBA00004651"/>
    </source>
</evidence>
<dbReference type="Proteomes" id="UP001551675">
    <property type="component" value="Unassembled WGS sequence"/>
</dbReference>
<evidence type="ECO:0000313" key="8">
    <source>
        <dbReference type="EMBL" id="MEV0969291.1"/>
    </source>
</evidence>
<feature type="transmembrane region" description="Helical" evidence="7">
    <location>
        <begin position="241"/>
        <end position="257"/>
    </location>
</feature>
<dbReference type="InterPro" id="IPR018383">
    <property type="entry name" value="UPF0324_pro"/>
</dbReference>
<sequence>MTTDTVAPAASGNDLAARAAALIPGLLLLAAIGYAGKLAETGVKQLAESTGWSLPNIEYVLWAILLGLIITNTVGVHRIFRPGIATYEFWLKLGIVLLGARFLLGDVLKLGGVSLALVVIELFVAIGVVVLIGRWFKLGPKLISLLAIGSSICGVSAIIAGKGAIDADDEDASFAIAAILALGAFGLFAYPAIAHLIGMSAHEFGLWAGLAVDNTAEATAAGALYSDEAAKVAVLAKSTRNATIGFVVLGFALFWAARGQARAVGSRTRFLWAKFPKFVLGFLAVSVLATAGLIAKADLTSLGNLSRWAFLLTFAGVGLSTDFRAIRRQGLRPFAVGALAEVTVTVVTLGLVVAASAWIGL</sequence>
<dbReference type="RefSeq" id="WP_358132205.1">
    <property type="nucleotide sequence ID" value="NZ_JBFALK010000005.1"/>
</dbReference>
<feature type="transmembrane region" description="Helical" evidence="7">
    <location>
        <begin position="57"/>
        <end position="77"/>
    </location>
</feature>
<evidence type="ECO:0000256" key="2">
    <source>
        <dbReference type="ARBA" id="ARBA00007977"/>
    </source>
</evidence>
<feature type="transmembrane region" description="Helical" evidence="7">
    <location>
        <begin position="278"/>
        <end position="295"/>
    </location>
</feature>
<evidence type="ECO:0000256" key="7">
    <source>
        <dbReference type="SAM" id="Phobius"/>
    </source>
</evidence>
<gene>
    <name evidence="8" type="ORF">AB0I59_11710</name>
</gene>
<evidence type="ECO:0000256" key="4">
    <source>
        <dbReference type="ARBA" id="ARBA00022692"/>
    </source>
</evidence>
<dbReference type="PANTHER" id="PTHR30106:SF1">
    <property type="entry name" value="UPF0324 MEMBRANE PROTEIN FN0533"/>
    <property type="match status" value="1"/>
</dbReference>
<evidence type="ECO:0000313" key="9">
    <source>
        <dbReference type="Proteomes" id="UP001551675"/>
    </source>
</evidence>
<dbReference type="PANTHER" id="PTHR30106">
    <property type="entry name" value="INNER MEMBRANE PROTEIN YEIH-RELATED"/>
    <property type="match status" value="1"/>
</dbReference>
<comment type="similarity">
    <text evidence="2">Belongs to the UPF0324 family.</text>
</comment>
<proteinExistence type="inferred from homology"/>
<name>A0ABV3GCC4_MICGL</name>
<feature type="transmembrane region" description="Helical" evidence="7">
    <location>
        <begin position="89"/>
        <end position="108"/>
    </location>
</feature>
<dbReference type="EMBL" id="JBFALK010000005">
    <property type="protein sequence ID" value="MEV0969291.1"/>
    <property type="molecule type" value="Genomic_DNA"/>
</dbReference>
<feature type="transmembrane region" description="Helical" evidence="7">
    <location>
        <begin position="15"/>
        <end position="36"/>
    </location>
</feature>
<evidence type="ECO:0000256" key="5">
    <source>
        <dbReference type="ARBA" id="ARBA00022989"/>
    </source>
</evidence>
<keyword evidence="6 7" id="KW-0472">Membrane</keyword>
<feature type="transmembrane region" description="Helical" evidence="7">
    <location>
        <begin position="338"/>
        <end position="359"/>
    </location>
</feature>
<keyword evidence="3" id="KW-1003">Cell membrane</keyword>
<evidence type="ECO:0000256" key="6">
    <source>
        <dbReference type="ARBA" id="ARBA00023136"/>
    </source>
</evidence>
<keyword evidence="9" id="KW-1185">Reference proteome</keyword>
<keyword evidence="5 7" id="KW-1133">Transmembrane helix</keyword>
<feature type="transmembrane region" description="Helical" evidence="7">
    <location>
        <begin position="307"/>
        <end position="326"/>
    </location>
</feature>
<feature type="transmembrane region" description="Helical" evidence="7">
    <location>
        <begin position="172"/>
        <end position="197"/>
    </location>
</feature>
<feature type="transmembrane region" description="Helical" evidence="7">
    <location>
        <begin position="142"/>
        <end position="160"/>
    </location>
</feature>
<keyword evidence="4 7" id="KW-0812">Transmembrane</keyword>
<evidence type="ECO:0000256" key="3">
    <source>
        <dbReference type="ARBA" id="ARBA00022475"/>
    </source>
</evidence>
<feature type="transmembrane region" description="Helical" evidence="7">
    <location>
        <begin position="115"/>
        <end position="136"/>
    </location>
</feature>